<evidence type="ECO:0000313" key="1">
    <source>
        <dbReference type="EMBL" id="AVO23700.1"/>
    </source>
</evidence>
<dbReference type="KEGG" id="vg:64408835"/>
<keyword evidence="2" id="KW-1185">Reference proteome</keyword>
<organism evidence="1 2">
    <name type="scientific">Xanthomonas phage XPP1</name>
    <dbReference type="NCBI Taxonomy" id="2099853"/>
    <lineage>
        <taxon>Viruses</taxon>
        <taxon>Duplodnaviria</taxon>
        <taxon>Heunggongvirae</taxon>
        <taxon>Uroviricota</taxon>
        <taxon>Caudoviricetes</taxon>
        <taxon>Kantovirinae</taxon>
        <taxon>Tsukubavirus</taxon>
        <taxon>Tsukubavirus XPP1</taxon>
    </lineage>
</organism>
<sequence>MNDAQQPKMMSVAAAVDALRSLRPDLPPITQAQLQKLGKDCTLYSRIKDLPLGAVTVYGKDWNTERTYTYDAIREVFTLSPVTRDYVPKL</sequence>
<dbReference type="EMBL" id="MG944227">
    <property type="protein sequence ID" value="AVO23700.1"/>
    <property type="molecule type" value="Genomic_DNA"/>
</dbReference>
<dbReference type="GeneID" id="64408835"/>
<dbReference type="RefSeq" id="YP_010052466.1">
    <property type="nucleotide sequence ID" value="NC_054458.1"/>
</dbReference>
<evidence type="ECO:0000313" key="2">
    <source>
        <dbReference type="Proteomes" id="UP000289438"/>
    </source>
</evidence>
<protein>
    <submittedName>
        <fullName evidence="1">Uncharacterized protein</fullName>
    </submittedName>
</protein>
<reference evidence="1 2" key="1">
    <citation type="submission" date="2018-02" db="EMBL/GenBank/DDBJ databases">
        <title>Isolation, characterization and comparative genomics of Xanthomonas oryzae pv. oryzae bacteriophages.</title>
        <authorList>
            <person name="Varga I."/>
            <person name="Molnar J."/>
            <person name="Gazdag A."/>
            <person name="Szucs D."/>
            <person name="Doffkay Z."/>
            <person name="Valappil S.K."/>
            <person name="Papp S."/>
            <person name="Pinter R."/>
            <person name="Vera Cruz C.M."/>
            <person name="Ricardo O."/>
            <person name="Vizi T."/>
            <person name="Schneider G."/>
            <person name="Rakhely G."/>
            <person name="Kovacs T."/>
        </authorList>
    </citation>
    <scope>NUCLEOTIDE SEQUENCE [LARGE SCALE GENOMIC DNA]</scope>
</reference>
<dbReference type="Proteomes" id="UP000289438">
    <property type="component" value="Segment"/>
</dbReference>
<proteinExistence type="predicted"/>
<accession>A0A3S7HDW9</accession>
<name>A0A3S7HDW9_9CAUD</name>